<evidence type="ECO:0000313" key="1">
    <source>
        <dbReference type="EMBL" id="GAG43229.1"/>
    </source>
</evidence>
<gene>
    <name evidence="1" type="ORF">S01H1_85881</name>
</gene>
<accession>X0XJ99</accession>
<feature type="non-terminal residue" evidence="1">
    <location>
        <position position="61"/>
    </location>
</feature>
<feature type="non-terminal residue" evidence="1">
    <location>
        <position position="1"/>
    </location>
</feature>
<name>X0XJ99_9ZZZZ</name>
<comment type="caution">
    <text evidence="1">The sequence shown here is derived from an EMBL/GenBank/DDBJ whole genome shotgun (WGS) entry which is preliminary data.</text>
</comment>
<reference evidence="1" key="1">
    <citation type="journal article" date="2014" name="Front. Microbiol.">
        <title>High frequency of phylogenetically diverse reductive dehalogenase-homologous genes in deep subseafloor sedimentary metagenomes.</title>
        <authorList>
            <person name="Kawai M."/>
            <person name="Futagami T."/>
            <person name="Toyoda A."/>
            <person name="Takaki Y."/>
            <person name="Nishi S."/>
            <person name="Hori S."/>
            <person name="Arai W."/>
            <person name="Tsubouchi T."/>
            <person name="Morono Y."/>
            <person name="Uchiyama I."/>
            <person name="Ito T."/>
            <person name="Fujiyama A."/>
            <person name="Inagaki F."/>
            <person name="Takami H."/>
        </authorList>
    </citation>
    <scope>NUCLEOTIDE SEQUENCE</scope>
    <source>
        <strain evidence="1">Expedition CK06-06</strain>
    </source>
</reference>
<protein>
    <recommendedName>
        <fullName evidence="2">Sulfatase-modifying factor enzyme domain-containing protein</fullName>
    </recommendedName>
</protein>
<proteinExistence type="predicted"/>
<dbReference type="EMBL" id="BARS01059177">
    <property type="protein sequence ID" value="GAG43229.1"/>
    <property type="molecule type" value="Genomic_DNA"/>
</dbReference>
<evidence type="ECO:0008006" key="2">
    <source>
        <dbReference type="Google" id="ProtNLM"/>
    </source>
</evidence>
<dbReference type="AlphaFoldDB" id="X0XJ99"/>
<sequence length="61" mass="6852">QNGNTTENGAYNLSGTHQYYNPDGSINNMVELRAALMAVSRESDATWVIPSEDEWYKAAYH</sequence>
<organism evidence="1">
    <name type="scientific">marine sediment metagenome</name>
    <dbReference type="NCBI Taxonomy" id="412755"/>
    <lineage>
        <taxon>unclassified sequences</taxon>
        <taxon>metagenomes</taxon>
        <taxon>ecological metagenomes</taxon>
    </lineage>
</organism>